<gene>
    <name evidence="2" type="ORF">CEXT_299201</name>
</gene>
<proteinExistence type="predicted"/>
<comment type="caution">
    <text evidence="2">The sequence shown here is derived from an EMBL/GenBank/DDBJ whole genome shotgun (WGS) entry which is preliminary data.</text>
</comment>
<reference evidence="2 3" key="1">
    <citation type="submission" date="2021-06" db="EMBL/GenBank/DDBJ databases">
        <title>Caerostris extrusa draft genome.</title>
        <authorList>
            <person name="Kono N."/>
            <person name="Arakawa K."/>
        </authorList>
    </citation>
    <scope>NUCLEOTIDE SEQUENCE [LARGE SCALE GENOMIC DNA]</scope>
</reference>
<dbReference type="Proteomes" id="UP001054945">
    <property type="component" value="Unassembled WGS sequence"/>
</dbReference>
<feature type="compositionally biased region" description="Polar residues" evidence="1">
    <location>
        <begin position="41"/>
        <end position="63"/>
    </location>
</feature>
<organism evidence="2 3">
    <name type="scientific">Caerostris extrusa</name>
    <name type="common">Bark spider</name>
    <name type="synonym">Caerostris bankana</name>
    <dbReference type="NCBI Taxonomy" id="172846"/>
    <lineage>
        <taxon>Eukaryota</taxon>
        <taxon>Metazoa</taxon>
        <taxon>Ecdysozoa</taxon>
        <taxon>Arthropoda</taxon>
        <taxon>Chelicerata</taxon>
        <taxon>Arachnida</taxon>
        <taxon>Araneae</taxon>
        <taxon>Araneomorphae</taxon>
        <taxon>Entelegynae</taxon>
        <taxon>Araneoidea</taxon>
        <taxon>Araneidae</taxon>
        <taxon>Caerostris</taxon>
    </lineage>
</organism>
<accession>A0AAV4SZ62</accession>
<evidence type="ECO:0000313" key="2">
    <source>
        <dbReference type="EMBL" id="GIY38669.1"/>
    </source>
</evidence>
<name>A0AAV4SZ62_CAEEX</name>
<feature type="region of interest" description="Disordered" evidence="1">
    <location>
        <begin position="1"/>
        <end position="137"/>
    </location>
</feature>
<sequence>MPVPRLPSWPRTPPAPSSASRCTSPSRFRSSRTARGRRCTGWTSARSPSGTTSCWRRSTSGSLQRHHEAGAVRGSHGPEPGSHTCAVRGQPEEAEIEEQGGHGQVARPHHADATGRAPPVPADGVSGRAAGPAQRNTGDGLFNNVYLNFGETMDALALVNSAINFIIYVR</sequence>
<dbReference type="EMBL" id="BPLR01010342">
    <property type="protein sequence ID" value="GIY38669.1"/>
    <property type="molecule type" value="Genomic_DNA"/>
</dbReference>
<dbReference type="AlphaFoldDB" id="A0AAV4SZ62"/>
<evidence type="ECO:0000256" key="1">
    <source>
        <dbReference type="SAM" id="MobiDB-lite"/>
    </source>
</evidence>
<feature type="compositionally biased region" description="Pro residues" evidence="1">
    <location>
        <begin position="1"/>
        <end position="16"/>
    </location>
</feature>
<feature type="compositionally biased region" description="Basic residues" evidence="1">
    <location>
        <begin position="29"/>
        <end position="38"/>
    </location>
</feature>
<protein>
    <submittedName>
        <fullName evidence="2">Uncharacterized protein</fullName>
    </submittedName>
</protein>
<evidence type="ECO:0000313" key="3">
    <source>
        <dbReference type="Proteomes" id="UP001054945"/>
    </source>
</evidence>
<keyword evidence="3" id="KW-1185">Reference proteome</keyword>
<feature type="compositionally biased region" description="Low complexity" evidence="1">
    <location>
        <begin position="17"/>
        <end position="28"/>
    </location>
</feature>